<keyword evidence="4 10" id="KW-0689">Ribosomal protein</keyword>
<dbReference type="GO" id="GO:0006412">
    <property type="term" value="P:translation"/>
    <property type="evidence" value="ECO:0007669"/>
    <property type="project" value="InterPro"/>
</dbReference>
<keyword evidence="3" id="KW-0694">RNA-binding</keyword>
<sequence>NNEFESMLQEALKIPREGEIVKGVVVKVTPQEVYIDIGSKSEGVAPRYEFKNPDLKPGDEVFVYIDTLDGRDGRTIVSKHKADFLMAWDRIKDAYQNNETVDAKVLRQVKGGLIVDVFGVDAFLPGSQLDVKKVKSIPAFVGKNIKVKVIKLNKARKNIVVSRKEVIEEEIEKQRERLLGIKPGEILEGVVKNITDFGVFVDLGGVDGLIHISDLSWTKINHPDQVLKVGDKVKVKVLEVDPQNLKLSLGYKQLQPHPWEAVAKKYPIGSIVKGIVKRIVDYGVFVELESGVEGLVHITEMKWGKPPAHPSELVKEGDKVNVVVLNVEVEKQRISLGMKQAVPDPWSLIEEKYPVGSVVKGVVKDFGNYGAYIEIEEGIEGFLHIGDISWTKRFKSPEEALRKGQRLRLKVLNIDKRDRFLELGLKQLRPSPWDEIIKRLQPGTDLKAEIVEVGERGVIVEVDKGLDGFVPASQLQKKGSPKENYKIGEELNLKVLRVEPQRKRVLLSEREFYRAEEKAEIAKFKSEPAKINLGEILKAELEKLEELQSQTEEGEGQ</sequence>
<evidence type="ECO:0000256" key="7">
    <source>
        <dbReference type="ARBA" id="ARBA00035517"/>
    </source>
</evidence>
<evidence type="ECO:0000256" key="8">
    <source>
        <dbReference type="SAM" id="Coils"/>
    </source>
</evidence>
<dbReference type="AlphaFoldDB" id="A0A7V0LTR3"/>
<proteinExistence type="inferred from homology"/>
<feature type="domain" description="S1 motif" evidence="9">
    <location>
        <begin position="443"/>
        <end position="510"/>
    </location>
</feature>
<keyword evidence="5" id="KW-0687">Ribonucleoprotein</keyword>
<dbReference type="FunFam" id="2.40.50.140:FF:000011">
    <property type="entry name" value="30S ribosomal protein S1"/>
    <property type="match status" value="1"/>
</dbReference>
<feature type="domain" description="S1 motif" evidence="9">
    <location>
        <begin position="18"/>
        <end position="80"/>
    </location>
</feature>
<dbReference type="PANTHER" id="PTHR10724:SF7">
    <property type="entry name" value="SMALL RIBOSOMAL SUBUNIT PROTEIN BS1C"/>
    <property type="match status" value="1"/>
</dbReference>
<dbReference type="GO" id="GO:0003735">
    <property type="term" value="F:structural constituent of ribosome"/>
    <property type="evidence" value="ECO:0007669"/>
    <property type="project" value="InterPro"/>
</dbReference>
<organism evidence="10">
    <name type="scientific">candidate division WOR-3 bacterium</name>
    <dbReference type="NCBI Taxonomy" id="2052148"/>
    <lineage>
        <taxon>Bacteria</taxon>
        <taxon>Bacteria division WOR-3</taxon>
    </lineage>
</organism>
<dbReference type="GO" id="GO:0003729">
    <property type="term" value="F:mRNA binding"/>
    <property type="evidence" value="ECO:0007669"/>
    <property type="project" value="UniProtKB-ARBA"/>
</dbReference>
<dbReference type="InterPro" id="IPR012340">
    <property type="entry name" value="NA-bd_OB-fold"/>
</dbReference>
<feature type="domain" description="S1 motif" evidence="9">
    <location>
        <begin position="184"/>
        <end position="252"/>
    </location>
</feature>
<evidence type="ECO:0000259" key="9">
    <source>
        <dbReference type="PROSITE" id="PS50126"/>
    </source>
</evidence>
<dbReference type="InterPro" id="IPR050437">
    <property type="entry name" value="Ribos_protein_bS1-like"/>
</dbReference>
<evidence type="ECO:0000256" key="6">
    <source>
        <dbReference type="ARBA" id="ARBA00035293"/>
    </source>
</evidence>
<dbReference type="CDD" id="cd05687">
    <property type="entry name" value="S1_RPS1_repeat_ec1_hs1"/>
    <property type="match status" value="1"/>
</dbReference>
<dbReference type="PIRSF" id="PIRSF002111">
    <property type="entry name" value="RpsA"/>
    <property type="match status" value="1"/>
</dbReference>
<evidence type="ECO:0000256" key="3">
    <source>
        <dbReference type="ARBA" id="ARBA00022884"/>
    </source>
</evidence>
<dbReference type="FunFam" id="2.40.50.140:FF:000051">
    <property type="entry name" value="RNA-binding transcriptional accessory protein"/>
    <property type="match status" value="1"/>
</dbReference>
<dbReference type="Proteomes" id="UP000886381">
    <property type="component" value="Unassembled WGS sequence"/>
</dbReference>
<dbReference type="Pfam" id="PF00575">
    <property type="entry name" value="S1"/>
    <property type="match status" value="6"/>
</dbReference>
<dbReference type="PROSITE" id="PS50126">
    <property type="entry name" value="S1"/>
    <property type="match status" value="6"/>
</dbReference>
<gene>
    <name evidence="10" type="ORF">ENH14_00005</name>
</gene>
<feature type="non-terminal residue" evidence="10">
    <location>
        <position position="1"/>
    </location>
</feature>
<name>A0A7V0LTR3_UNCW3</name>
<comment type="caution">
    <text evidence="10">The sequence shown here is derived from an EMBL/GenBank/DDBJ whole genome shotgun (WGS) entry which is preliminary data.</text>
</comment>
<evidence type="ECO:0000313" key="10">
    <source>
        <dbReference type="EMBL" id="HDL59819.1"/>
    </source>
</evidence>
<feature type="coiled-coil region" evidence="8">
    <location>
        <begin position="530"/>
        <end position="557"/>
    </location>
</feature>
<comment type="similarity">
    <text evidence="1">Belongs to the bacterial ribosomal protein bS1 family.</text>
</comment>
<feature type="domain" description="S1 motif" evidence="9">
    <location>
        <begin position="98"/>
        <end position="164"/>
    </location>
</feature>
<dbReference type="NCBIfam" id="NF004952">
    <property type="entry name" value="PRK06299.1-2"/>
    <property type="match status" value="1"/>
</dbReference>
<accession>A0A7V0LTR3</accession>
<reference evidence="10" key="1">
    <citation type="journal article" date="2020" name="mSystems">
        <title>Genome- and Community-Level Interaction Insights into Carbon Utilization and Element Cycling Functions of Hydrothermarchaeota in Hydrothermal Sediment.</title>
        <authorList>
            <person name="Zhou Z."/>
            <person name="Liu Y."/>
            <person name="Xu W."/>
            <person name="Pan J."/>
            <person name="Luo Z.H."/>
            <person name="Li M."/>
        </authorList>
    </citation>
    <scope>NUCLEOTIDE SEQUENCE [LARGE SCALE GENOMIC DNA]</scope>
    <source>
        <strain evidence="10">HyVt-28</strain>
    </source>
</reference>
<dbReference type="InterPro" id="IPR000110">
    <property type="entry name" value="Ribosomal_bS1"/>
</dbReference>
<dbReference type="SUPFAM" id="SSF50249">
    <property type="entry name" value="Nucleic acid-binding proteins"/>
    <property type="match status" value="6"/>
</dbReference>
<feature type="domain" description="S1 motif" evidence="9">
    <location>
        <begin position="356"/>
        <end position="426"/>
    </location>
</feature>
<evidence type="ECO:0000256" key="4">
    <source>
        <dbReference type="ARBA" id="ARBA00022980"/>
    </source>
</evidence>
<keyword evidence="8" id="KW-0175">Coiled coil</keyword>
<keyword evidence="2" id="KW-0677">Repeat</keyword>
<evidence type="ECO:0000256" key="5">
    <source>
        <dbReference type="ARBA" id="ARBA00023274"/>
    </source>
</evidence>
<dbReference type="InterPro" id="IPR035104">
    <property type="entry name" value="Ribosomal_protein_S1-like"/>
</dbReference>
<dbReference type="PRINTS" id="PR00681">
    <property type="entry name" value="RIBOSOMALS1"/>
</dbReference>
<dbReference type="PANTHER" id="PTHR10724">
    <property type="entry name" value="30S RIBOSOMAL PROTEIN S1"/>
    <property type="match status" value="1"/>
</dbReference>
<dbReference type="Gene3D" id="2.40.50.140">
    <property type="entry name" value="Nucleic acid-binding proteins"/>
    <property type="match status" value="6"/>
</dbReference>
<evidence type="ECO:0000256" key="1">
    <source>
        <dbReference type="ARBA" id="ARBA00006767"/>
    </source>
</evidence>
<protein>
    <recommendedName>
        <fullName evidence="6">Small ribosomal subunit protein bS1</fullName>
    </recommendedName>
    <alternativeName>
        <fullName evidence="7">30S ribosomal protein S1</fullName>
    </alternativeName>
</protein>
<dbReference type="SMART" id="SM00316">
    <property type="entry name" value="S1"/>
    <property type="match status" value="6"/>
</dbReference>
<dbReference type="CDD" id="cd04465">
    <property type="entry name" value="S1_RPS1_repeat_ec2_hs2"/>
    <property type="match status" value="1"/>
</dbReference>
<dbReference type="CDD" id="cd05688">
    <property type="entry name" value="S1_RPS1_repeat_ec3"/>
    <property type="match status" value="1"/>
</dbReference>
<dbReference type="EMBL" id="DRDR01000001">
    <property type="protein sequence ID" value="HDL59819.1"/>
    <property type="molecule type" value="Genomic_DNA"/>
</dbReference>
<dbReference type="InterPro" id="IPR003029">
    <property type="entry name" value="S1_domain"/>
</dbReference>
<dbReference type="GO" id="GO:0022627">
    <property type="term" value="C:cytosolic small ribosomal subunit"/>
    <property type="evidence" value="ECO:0007669"/>
    <property type="project" value="TreeGrafter"/>
</dbReference>
<evidence type="ECO:0000256" key="2">
    <source>
        <dbReference type="ARBA" id="ARBA00022737"/>
    </source>
</evidence>
<feature type="domain" description="S1 motif" evidence="9">
    <location>
        <begin position="269"/>
        <end position="339"/>
    </location>
</feature>